<dbReference type="AlphaFoldDB" id="A0A9Q2ZQ47"/>
<accession>A0A9Q2ZQ47</accession>
<name>A0A9Q2ZQ47_9MICO</name>
<dbReference type="RefSeq" id="WP_056069492.1">
    <property type="nucleotide sequence ID" value="NZ_JAHEWX010000003.1"/>
</dbReference>
<evidence type="ECO:0000313" key="3">
    <source>
        <dbReference type="Proteomes" id="UP000709437"/>
    </source>
</evidence>
<evidence type="ECO:0000313" key="2">
    <source>
        <dbReference type="EMBL" id="MBT1540804.1"/>
    </source>
</evidence>
<feature type="compositionally biased region" description="Low complexity" evidence="1">
    <location>
        <begin position="15"/>
        <end position="27"/>
    </location>
</feature>
<gene>
    <name evidence="2" type="ORF">KK103_03455</name>
</gene>
<reference evidence="2" key="1">
    <citation type="submission" date="2021-05" db="EMBL/GenBank/DDBJ databases">
        <title>Whole genome sequence of Curtobacterium flaccumfaciens pv. flaccumfaciens strain CFBP 3417.</title>
        <authorList>
            <person name="Osdaghi E."/>
            <person name="Taghouti G."/>
            <person name="Portier P."/>
            <person name="Fazliarab A."/>
            <person name="Taghavi S.M."/>
            <person name="Briand M."/>
            <person name="Le-Saux M."/>
            <person name="Jacques M.-A."/>
        </authorList>
    </citation>
    <scope>NUCLEOTIDE SEQUENCE</scope>
    <source>
        <strain evidence="2">CFBP 3417</strain>
    </source>
</reference>
<dbReference type="Proteomes" id="UP000709437">
    <property type="component" value="Unassembled WGS sequence"/>
</dbReference>
<protein>
    <submittedName>
        <fullName evidence="2">Uncharacterized protein</fullName>
    </submittedName>
</protein>
<evidence type="ECO:0000256" key="1">
    <source>
        <dbReference type="SAM" id="MobiDB-lite"/>
    </source>
</evidence>
<sequence length="137" mass="14026">MSDAAVATTGDRGVRVPGSGPGAAPVGVRVPGSDRIGAHALVRTAQAVAAEALRVAAREVRARVADDGRGALAVEITAPLALPVLGSHALPDEPVVATAHRARGTIAERFRTITGRQVARVTVTFASSVVDTPRRVR</sequence>
<comment type="caution">
    <text evidence="2">The sequence shown here is derived from an EMBL/GenBank/DDBJ whole genome shotgun (WGS) entry which is preliminary data.</text>
</comment>
<feature type="region of interest" description="Disordered" evidence="1">
    <location>
        <begin position="1"/>
        <end position="27"/>
    </location>
</feature>
<dbReference type="EMBL" id="JAHEWX010000003">
    <property type="protein sequence ID" value="MBT1540804.1"/>
    <property type="molecule type" value="Genomic_DNA"/>
</dbReference>
<organism evidence="2 3">
    <name type="scientific">Curtobacterium flaccumfaciens pv. flaccumfaciens</name>
    <dbReference type="NCBI Taxonomy" id="138532"/>
    <lineage>
        <taxon>Bacteria</taxon>
        <taxon>Bacillati</taxon>
        <taxon>Actinomycetota</taxon>
        <taxon>Actinomycetes</taxon>
        <taxon>Micrococcales</taxon>
        <taxon>Microbacteriaceae</taxon>
        <taxon>Curtobacterium</taxon>
    </lineage>
</organism>
<proteinExistence type="predicted"/>